<accession>A0A1I5YJC7</accession>
<keyword evidence="3" id="KW-1185">Reference proteome</keyword>
<dbReference type="CDD" id="cd00077">
    <property type="entry name" value="HDc"/>
    <property type="match status" value="1"/>
</dbReference>
<feature type="domain" description="HD" evidence="1">
    <location>
        <begin position="31"/>
        <end position="148"/>
    </location>
</feature>
<name>A0A1I5YJC7_9FIRM</name>
<dbReference type="InterPro" id="IPR006674">
    <property type="entry name" value="HD_domain"/>
</dbReference>
<dbReference type="AlphaFoldDB" id="A0A1I5YJC7"/>
<protein>
    <submittedName>
        <fullName evidence="2">HDIG domain-containing protein</fullName>
    </submittedName>
</protein>
<dbReference type="NCBIfam" id="TIGR00277">
    <property type="entry name" value="HDIG"/>
    <property type="match status" value="1"/>
</dbReference>
<dbReference type="SUPFAM" id="SSF109604">
    <property type="entry name" value="HD-domain/PDEase-like"/>
    <property type="match status" value="1"/>
</dbReference>
<dbReference type="RefSeq" id="WP_074891953.1">
    <property type="nucleotide sequence ID" value="NZ_FOXO01000048.1"/>
</dbReference>
<dbReference type="InterPro" id="IPR006675">
    <property type="entry name" value="HDIG_dom"/>
</dbReference>
<reference evidence="3" key="1">
    <citation type="submission" date="2016-10" db="EMBL/GenBank/DDBJ databases">
        <authorList>
            <person name="Varghese N."/>
            <person name="Submissions S."/>
        </authorList>
    </citation>
    <scope>NUCLEOTIDE SEQUENCE [LARGE SCALE GENOMIC DNA]</scope>
    <source>
        <strain evidence="3">P18</strain>
    </source>
</reference>
<proteinExistence type="predicted"/>
<gene>
    <name evidence="2" type="ORF">SAMN04487928_1482</name>
</gene>
<dbReference type="Pfam" id="PF01966">
    <property type="entry name" value="HD"/>
    <property type="match status" value="1"/>
</dbReference>
<sequence>MQIDRRKVREQFASYTRNYDPEDTKIALKIAHTYRVAETCEKIARSIGLSDEDVEFAWLSGMLHDIGRFEQVKRYNTFIDSESVDHAEFGADLLFGDEHLILNYSDERSFDEMMETVIRQHNKYRIDETVAGETLTFCNILRDADKVDILRVNVETPMEEIYNVSENELLSSGVSEKVMDQVRAHHAVNRDVMDSPAEHLIGHIALAFELVYPKSWEIAKEQGYIYKMFDFPSRNESTLKALKNTREELERFYEII</sequence>
<evidence type="ECO:0000313" key="3">
    <source>
        <dbReference type="Proteomes" id="UP000182624"/>
    </source>
</evidence>
<evidence type="ECO:0000259" key="1">
    <source>
        <dbReference type="Pfam" id="PF01966"/>
    </source>
</evidence>
<dbReference type="OrthoDB" id="9797344at2"/>
<dbReference type="Gene3D" id="1.10.3210.10">
    <property type="entry name" value="Hypothetical protein af1432"/>
    <property type="match status" value="1"/>
</dbReference>
<dbReference type="Proteomes" id="UP000182624">
    <property type="component" value="Unassembled WGS sequence"/>
</dbReference>
<organism evidence="2 3">
    <name type="scientific">Butyrivibrio proteoclasticus</name>
    <dbReference type="NCBI Taxonomy" id="43305"/>
    <lineage>
        <taxon>Bacteria</taxon>
        <taxon>Bacillati</taxon>
        <taxon>Bacillota</taxon>
        <taxon>Clostridia</taxon>
        <taxon>Lachnospirales</taxon>
        <taxon>Lachnospiraceae</taxon>
        <taxon>Butyrivibrio</taxon>
    </lineage>
</organism>
<dbReference type="EMBL" id="FOXO01000048">
    <property type="protein sequence ID" value="SFQ44298.1"/>
    <property type="molecule type" value="Genomic_DNA"/>
</dbReference>
<dbReference type="InterPro" id="IPR003607">
    <property type="entry name" value="HD/PDEase_dom"/>
</dbReference>
<evidence type="ECO:0000313" key="2">
    <source>
        <dbReference type="EMBL" id="SFQ44298.1"/>
    </source>
</evidence>